<feature type="transmembrane region" description="Helical" evidence="1">
    <location>
        <begin position="7"/>
        <end position="27"/>
    </location>
</feature>
<dbReference type="InterPro" id="IPR025328">
    <property type="entry name" value="DUF4234"/>
</dbReference>
<gene>
    <name evidence="3" type="ORF">IAD49_05805</name>
</gene>
<reference evidence="3" key="1">
    <citation type="submission" date="2020-10" db="EMBL/GenBank/DDBJ databases">
        <authorList>
            <person name="Gilroy R."/>
        </authorList>
    </citation>
    <scope>NUCLEOTIDE SEQUENCE</scope>
    <source>
        <strain evidence="3">CHK197-8231</strain>
    </source>
</reference>
<dbReference type="EMBL" id="DVML01000034">
    <property type="protein sequence ID" value="HIU23080.1"/>
    <property type="molecule type" value="Genomic_DNA"/>
</dbReference>
<evidence type="ECO:0000313" key="3">
    <source>
        <dbReference type="EMBL" id="HIU23080.1"/>
    </source>
</evidence>
<keyword evidence="1" id="KW-0472">Membrane</keyword>
<dbReference type="Pfam" id="PF14018">
    <property type="entry name" value="DUF4234"/>
    <property type="match status" value="1"/>
</dbReference>
<sequence>MIKEKNIAVNVILSIVTCGIYGIIWFINLTDDAAYLNDDRDFSGGKAFLFGIITCGIYTIYWNYKMGKELYDGKTKQGLRATDNSVLYLILSLLGLSIVNWCLMQNELNEVARQKAEM</sequence>
<comment type="caution">
    <text evidence="3">The sequence shown here is derived from an EMBL/GenBank/DDBJ whole genome shotgun (WGS) entry which is preliminary data.</text>
</comment>
<reference evidence="3" key="2">
    <citation type="journal article" date="2021" name="PeerJ">
        <title>Extensive microbial diversity within the chicken gut microbiome revealed by metagenomics and culture.</title>
        <authorList>
            <person name="Gilroy R."/>
            <person name="Ravi A."/>
            <person name="Getino M."/>
            <person name="Pursley I."/>
            <person name="Horton D.L."/>
            <person name="Alikhan N.F."/>
            <person name="Baker D."/>
            <person name="Gharbi K."/>
            <person name="Hall N."/>
            <person name="Watson M."/>
            <person name="Adriaenssens E.M."/>
            <person name="Foster-Nyarko E."/>
            <person name="Jarju S."/>
            <person name="Secka A."/>
            <person name="Antonio M."/>
            <person name="Oren A."/>
            <person name="Chaudhuri R.R."/>
            <person name="La Ragione R."/>
            <person name="Hildebrand F."/>
            <person name="Pallen M.J."/>
        </authorList>
    </citation>
    <scope>NUCLEOTIDE SEQUENCE</scope>
    <source>
        <strain evidence="3">CHK197-8231</strain>
    </source>
</reference>
<name>A0A9D1HXD1_9BACT</name>
<evidence type="ECO:0000313" key="4">
    <source>
        <dbReference type="Proteomes" id="UP000824087"/>
    </source>
</evidence>
<feature type="domain" description="DUF4234" evidence="2">
    <location>
        <begin position="6"/>
        <end position="71"/>
    </location>
</feature>
<protein>
    <submittedName>
        <fullName evidence="3">DUF4234 domain-containing protein</fullName>
    </submittedName>
</protein>
<keyword evidence="1" id="KW-1133">Transmembrane helix</keyword>
<dbReference type="AlphaFoldDB" id="A0A9D1HXD1"/>
<keyword evidence="1" id="KW-0812">Transmembrane</keyword>
<feature type="transmembrane region" description="Helical" evidence="1">
    <location>
        <begin position="85"/>
        <end position="103"/>
    </location>
</feature>
<organism evidence="3 4">
    <name type="scientific">Candidatus Fimihabitans intestinipullorum</name>
    <dbReference type="NCBI Taxonomy" id="2840820"/>
    <lineage>
        <taxon>Bacteria</taxon>
        <taxon>Bacillati</taxon>
        <taxon>Mycoplasmatota</taxon>
        <taxon>Mycoplasmatota incertae sedis</taxon>
        <taxon>Candidatus Fimihabitans</taxon>
    </lineage>
</organism>
<accession>A0A9D1HXD1</accession>
<proteinExistence type="predicted"/>
<dbReference type="Proteomes" id="UP000824087">
    <property type="component" value="Unassembled WGS sequence"/>
</dbReference>
<feature type="transmembrane region" description="Helical" evidence="1">
    <location>
        <begin position="47"/>
        <end position="64"/>
    </location>
</feature>
<evidence type="ECO:0000259" key="2">
    <source>
        <dbReference type="Pfam" id="PF14018"/>
    </source>
</evidence>
<evidence type="ECO:0000256" key="1">
    <source>
        <dbReference type="SAM" id="Phobius"/>
    </source>
</evidence>